<name>A0AA41WDB5_9BACT</name>
<feature type="domain" description="Thiolase C-terminal" evidence="2">
    <location>
        <begin position="239"/>
        <end position="384"/>
    </location>
</feature>
<evidence type="ECO:0000313" key="4">
    <source>
        <dbReference type="Proteomes" id="UP001165306"/>
    </source>
</evidence>
<sequence length="386" mass="39945">MREVAIVGAAETRFGKSELSYRELAVEAARGALEDAGAEPGQVEALFLGSYSPGTFVHQEHVAPLIASELGLSHIPSTRVENACASGATAFVSGMMAIAAGLYDVVLVVGAEKMTSTPVAETTRILAEAADWENESKVGLTFPGAFALMAQAYLHKYGYGREILDAVAIKNHANALANPYAQFHKAITAEDIANSPMVADPLTLYDCSPISDGAAAILLVAGDAARNFAKPAVRVLGFGQASDSLALYRRPDLTTLPAARQAAQRAYRMAGVSPRDISLAEVHDCFTIAEIIATEDLGFFEPGEGGEAARAGATSRDGQIPVNPSGGLKAKGHPVGATGVGQLVEATFQLRGEAGGRQIDGVELALTHNVGGSGATCVVTILGRAA</sequence>
<dbReference type="GO" id="GO:0003988">
    <property type="term" value="F:acetyl-CoA C-acyltransferase activity"/>
    <property type="evidence" value="ECO:0007669"/>
    <property type="project" value="UniProtKB-ARBA"/>
</dbReference>
<dbReference type="NCBIfam" id="NF004720">
    <property type="entry name" value="PRK06064.1"/>
    <property type="match status" value="1"/>
</dbReference>
<gene>
    <name evidence="3" type="ORF">NET02_02305</name>
</gene>
<reference evidence="3" key="1">
    <citation type="submission" date="2022-06" db="EMBL/GenBank/DDBJ databases">
        <title>CFH 74404 Thermomicrobiaceae sp.</title>
        <authorList>
            <person name="Ming H."/>
            <person name="Li W.-J."/>
            <person name="Zhao Z."/>
        </authorList>
    </citation>
    <scope>NUCLEOTIDE SEQUENCE</scope>
    <source>
        <strain evidence="3">CFH 74404</strain>
    </source>
</reference>
<proteinExistence type="predicted"/>
<accession>A0AA41WDB5</accession>
<dbReference type="Pfam" id="PF22691">
    <property type="entry name" value="Thiolase_C_1"/>
    <property type="match status" value="1"/>
</dbReference>
<dbReference type="PANTHER" id="PTHR42870:SF6">
    <property type="entry name" value="ACETYL-COA C-ACYLTRANSFERASE"/>
    <property type="match status" value="1"/>
</dbReference>
<evidence type="ECO:0000259" key="2">
    <source>
        <dbReference type="Pfam" id="PF22691"/>
    </source>
</evidence>
<dbReference type="EMBL" id="JAMSLR010000001">
    <property type="protein sequence ID" value="MCM8747973.1"/>
    <property type="molecule type" value="Genomic_DNA"/>
</dbReference>
<evidence type="ECO:0000313" key="3">
    <source>
        <dbReference type="EMBL" id="MCM8747973.1"/>
    </source>
</evidence>
<dbReference type="InterPro" id="IPR055140">
    <property type="entry name" value="Thiolase_C_2"/>
</dbReference>
<dbReference type="PANTHER" id="PTHR42870">
    <property type="entry name" value="ACETYL-COA C-ACETYLTRANSFERASE"/>
    <property type="match status" value="1"/>
</dbReference>
<evidence type="ECO:0000259" key="1">
    <source>
        <dbReference type="Pfam" id="PF00108"/>
    </source>
</evidence>
<dbReference type="AlphaFoldDB" id="A0AA41WDB5"/>
<dbReference type="RefSeq" id="WP_284055752.1">
    <property type="nucleotide sequence ID" value="NZ_JAMSLR010000001.1"/>
</dbReference>
<dbReference type="Proteomes" id="UP001165306">
    <property type="component" value="Unassembled WGS sequence"/>
</dbReference>
<protein>
    <submittedName>
        <fullName evidence="3">Thiolase domain-containing protein</fullName>
    </submittedName>
</protein>
<organism evidence="3 4">
    <name type="scientific">Thermalbibacter longus</name>
    <dbReference type="NCBI Taxonomy" id="2951981"/>
    <lineage>
        <taxon>Bacteria</taxon>
        <taxon>Pseudomonadati</taxon>
        <taxon>Thermomicrobiota</taxon>
        <taxon>Thermomicrobia</taxon>
        <taxon>Thermomicrobiales</taxon>
        <taxon>Thermomicrobiaceae</taxon>
        <taxon>Thermalbibacter</taxon>
    </lineage>
</organism>
<dbReference type="InterPro" id="IPR020616">
    <property type="entry name" value="Thiolase_N"/>
</dbReference>
<dbReference type="Gene3D" id="3.40.47.10">
    <property type="match status" value="1"/>
</dbReference>
<dbReference type="InterPro" id="IPR016039">
    <property type="entry name" value="Thiolase-like"/>
</dbReference>
<dbReference type="InterPro" id="IPR002155">
    <property type="entry name" value="Thiolase"/>
</dbReference>
<keyword evidence="4" id="KW-1185">Reference proteome</keyword>
<comment type="caution">
    <text evidence="3">The sequence shown here is derived from an EMBL/GenBank/DDBJ whole genome shotgun (WGS) entry which is preliminary data.</text>
</comment>
<dbReference type="PIRSF" id="PIRSF000429">
    <property type="entry name" value="Ac-CoA_Ac_transf"/>
    <property type="match status" value="1"/>
</dbReference>
<dbReference type="CDD" id="cd00829">
    <property type="entry name" value="SCP-x_thiolase"/>
    <property type="match status" value="1"/>
</dbReference>
<feature type="domain" description="Thiolase N-terminal" evidence="1">
    <location>
        <begin position="4"/>
        <end position="221"/>
    </location>
</feature>
<dbReference type="SUPFAM" id="SSF53901">
    <property type="entry name" value="Thiolase-like"/>
    <property type="match status" value="2"/>
</dbReference>
<dbReference type="Pfam" id="PF00108">
    <property type="entry name" value="Thiolase_N"/>
    <property type="match status" value="1"/>
</dbReference>